<keyword evidence="4 13" id="KW-0963">Cytoplasm</keyword>
<feature type="domain" description="TRNA-binding" evidence="14">
    <location>
        <begin position="551"/>
        <end position="655"/>
    </location>
</feature>
<feature type="short sequence motif" description="'KMSKS' region" evidence="13">
    <location>
        <begin position="298"/>
        <end position="302"/>
    </location>
</feature>
<dbReference type="NCBIfam" id="NF008900">
    <property type="entry name" value="PRK12267.1"/>
    <property type="match status" value="1"/>
</dbReference>
<evidence type="ECO:0000256" key="8">
    <source>
        <dbReference type="ARBA" id="ARBA00022840"/>
    </source>
</evidence>
<dbReference type="InterPro" id="IPR014729">
    <property type="entry name" value="Rossmann-like_a/b/a_fold"/>
</dbReference>
<dbReference type="PANTHER" id="PTHR43326">
    <property type="entry name" value="METHIONYL-TRNA SYNTHETASE"/>
    <property type="match status" value="1"/>
</dbReference>
<comment type="cofactor">
    <cofactor evidence="13">
        <name>Zn(2+)</name>
        <dbReference type="ChEBI" id="CHEBI:29105"/>
    </cofactor>
    <text evidence="13">Binds 1 zinc ion per subunit.</text>
</comment>
<dbReference type="InterPro" id="IPR015413">
    <property type="entry name" value="Methionyl/Leucyl_tRNA_Synth"/>
</dbReference>
<dbReference type="GO" id="GO:0005524">
    <property type="term" value="F:ATP binding"/>
    <property type="evidence" value="ECO:0007669"/>
    <property type="project" value="UniProtKB-UniRule"/>
</dbReference>
<keyword evidence="5 13" id="KW-0820">tRNA-binding</keyword>
<dbReference type="InterPro" id="IPR023457">
    <property type="entry name" value="Met-tRNA_synth_2"/>
</dbReference>
<protein>
    <recommendedName>
        <fullName evidence="13">Methionine--tRNA ligase</fullName>
        <ecNumber evidence="13">6.1.1.10</ecNumber>
    </recommendedName>
    <alternativeName>
        <fullName evidence="13">Methionyl-tRNA synthetase</fullName>
        <shortName evidence="13">MetRS</shortName>
    </alternativeName>
</protein>
<evidence type="ECO:0000256" key="1">
    <source>
        <dbReference type="ARBA" id="ARBA00003314"/>
    </source>
</evidence>
<comment type="subcellular location">
    <subcellularLocation>
        <location evidence="2 13">Cytoplasm</location>
    </subcellularLocation>
</comment>
<dbReference type="CDD" id="cd00814">
    <property type="entry name" value="MetRS_core"/>
    <property type="match status" value="1"/>
</dbReference>
<comment type="caution">
    <text evidence="13">Lacks conserved residue(s) required for the propagation of feature annotation.</text>
</comment>
<dbReference type="Pfam" id="PF09334">
    <property type="entry name" value="tRNA-synt_1g"/>
    <property type="match status" value="1"/>
</dbReference>
<dbReference type="Gene3D" id="1.10.730.10">
    <property type="entry name" value="Isoleucyl-tRNA Synthetase, Domain 1"/>
    <property type="match status" value="1"/>
</dbReference>
<gene>
    <name evidence="13" type="primary">metG</name>
    <name evidence="15" type="ORF">TheveDRAFT_0567</name>
</gene>
<dbReference type="eggNOG" id="COG0073">
    <property type="taxonomic scope" value="Bacteria"/>
</dbReference>
<feature type="short sequence motif" description="'HIGH' region" evidence="13">
    <location>
        <begin position="14"/>
        <end position="24"/>
    </location>
</feature>
<comment type="similarity">
    <text evidence="13">Belongs to the class-I aminoacyl-tRNA synthetase family. MetG type 2A subfamily.</text>
</comment>
<dbReference type="CDD" id="cd07957">
    <property type="entry name" value="Anticodon_Ia_Met"/>
    <property type="match status" value="1"/>
</dbReference>
<feature type="binding site" evidence="13">
    <location>
        <position position="150"/>
    </location>
    <ligand>
        <name>Zn(2+)</name>
        <dbReference type="ChEBI" id="CHEBI:29105"/>
    </ligand>
</feature>
<evidence type="ECO:0000256" key="6">
    <source>
        <dbReference type="ARBA" id="ARBA00022598"/>
    </source>
</evidence>
<dbReference type="Gene3D" id="3.40.50.620">
    <property type="entry name" value="HUPs"/>
    <property type="match status" value="1"/>
</dbReference>
<keyword evidence="9 13" id="KW-0694">RNA-binding</keyword>
<evidence type="ECO:0000256" key="9">
    <source>
        <dbReference type="ARBA" id="ARBA00022884"/>
    </source>
</evidence>
<dbReference type="SUPFAM" id="SSF50249">
    <property type="entry name" value="Nucleic acid-binding proteins"/>
    <property type="match status" value="1"/>
</dbReference>
<keyword evidence="10 13" id="KW-0648">Protein biosynthesis</keyword>
<dbReference type="FunFam" id="2.170.220.10:FF:000002">
    <property type="entry name" value="Methionine--tRNA ligase"/>
    <property type="match status" value="1"/>
</dbReference>
<dbReference type="OrthoDB" id="9810191at2"/>
<evidence type="ECO:0000256" key="12">
    <source>
        <dbReference type="ARBA" id="ARBA00047364"/>
    </source>
</evidence>
<evidence type="ECO:0000256" key="5">
    <source>
        <dbReference type="ARBA" id="ARBA00022555"/>
    </source>
</evidence>
<evidence type="ECO:0000256" key="2">
    <source>
        <dbReference type="ARBA" id="ARBA00004496"/>
    </source>
</evidence>
<keyword evidence="16" id="KW-1185">Reference proteome</keyword>
<dbReference type="EC" id="6.1.1.10" evidence="13"/>
<dbReference type="PROSITE" id="PS50886">
    <property type="entry name" value="TRBD"/>
    <property type="match status" value="1"/>
</dbReference>
<feature type="binding site" evidence="13">
    <location>
        <position position="129"/>
    </location>
    <ligand>
        <name>Zn(2+)</name>
        <dbReference type="ChEBI" id="CHEBI:29105"/>
    </ligand>
</feature>
<organism evidence="15 16">
    <name type="scientific">Thermanaerovibrio velox DSM 12556</name>
    <dbReference type="NCBI Taxonomy" id="926567"/>
    <lineage>
        <taxon>Bacteria</taxon>
        <taxon>Thermotogati</taxon>
        <taxon>Synergistota</taxon>
        <taxon>Synergistia</taxon>
        <taxon>Synergistales</taxon>
        <taxon>Synergistaceae</taxon>
        <taxon>Thermanaerovibrio</taxon>
    </lineage>
</organism>
<dbReference type="InterPro" id="IPR013155">
    <property type="entry name" value="M/V/L/I-tRNA-synth_anticd-bd"/>
</dbReference>
<dbReference type="InterPro" id="IPR002547">
    <property type="entry name" value="tRNA-bd_dom"/>
</dbReference>
<dbReference type="GO" id="GO:0046872">
    <property type="term" value="F:metal ion binding"/>
    <property type="evidence" value="ECO:0007669"/>
    <property type="project" value="UniProtKB-KW"/>
</dbReference>
<keyword evidence="11 13" id="KW-0030">Aminoacyl-tRNA synthetase</keyword>
<dbReference type="FunFam" id="2.40.50.140:FF:000042">
    <property type="entry name" value="Methionine--tRNA ligase"/>
    <property type="match status" value="1"/>
</dbReference>
<evidence type="ECO:0000256" key="4">
    <source>
        <dbReference type="ARBA" id="ARBA00022490"/>
    </source>
</evidence>
<dbReference type="NCBIfam" id="TIGR00399">
    <property type="entry name" value="metG_C_term"/>
    <property type="match status" value="1"/>
</dbReference>
<keyword evidence="13" id="KW-0479">Metal-binding</keyword>
<dbReference type="SUPFAM" id="SSF47323">
    <property type="entry name" value="Anticodon-binding domain of a subclass of class I aminoacyl-tRNA synthetases"/>
    <property type="match status" value="1"/>
</dbReference>
<feature type="binding site" evidence="13">
    <location>
        <position position="147"/>
    </location>
    <ligand>
        <name>Zn(2+)</name>
        <dbReference type="ChEBI" id="CHEBI:29105"/>
    </ligand>
</feature>
<accession>H0UQH3</accession>
<dbReference type="EMBL" id="CM001377">
    <property type="protein sequence ID" value="EHM09727.1"/>
    <property type="molecule type" value="Genomic_DNA"/>
</dbReference>
<keyword evidence="7 13" id="KW-0547">Nucleotide-binding</keyword>
<dbReference type="RefSeq" id="WP_006583221.1">
    <property type="nucleotide sequence ID" value="NZ_CM001377.1"/>
</dbReference>
<dbReference type="HAMAP" id="MF_01228">
    <property type="entry name" value="Met_tRNA_synth_type2"/>
    <property type="match status" value="1"/>
</dbReference>
<comment type="function">
    <text evidence="1 13">Is required not only for elongation of protein synthesis but also for the initiation of all mRNA translation through initiator tRNA(fMet) aminoacylation.</text>
</comment>
<evidence type="ECO:0000313" key="15">
    <source>
        <dbReference type="EMBL" id="EHM09727.1"/>
    </source>
</evidence>
<dbReference type="STRING" id="926567.TheveDRAFT_0567"/>
<reference evidence="15 16" key="1">
    <citation type="submission" date="2011-10" db="EMBL/GenBank/DDBJ databases">
        <title>The Noncontiguous Finished genome of Thermanaerovibrio velox DSM 12556.</title>
        <authorList>
            <consortium name="US DOE Joint Genome Institute (JGI-PGF)"/>
            <person name="Lucas S."/>
            <person name="Copeland A."/>
            <person name="Lapidus A."/>
            <person name="Glavina del Rio T."/>
            <person name="Dalin E."/>
            <person name="Tice H."/>
            <person name="Bruce D."/>
            <person name="Goodwin L."/>
            <person name="Pitluck S."/>
            <person name="Peters L."/>
            <person name="Mikhailova N."/>
            <person name="Teshima H."/>
            <person name="Kyrpides N."/>
            <person name="Mavromatis K."/>
            <person name="Ivanova N."/>
            <person name="Markowitz V."/>
            <person name="Cheng J.-F."/>
            <person name="Hugenholtz P."/>
            <person name="Woyke T."/>
            <person name="Wu D."/>
            <person name="Spring S."/>
            <person name="Brambilla E.-M."/>
            <person name="Klenk H.-P."/>
            <person name="Eisen J.A."/>
        </authorList>
    </citation>
    <scope>NUCLEOTIDE SEQUENCE [LARGE SCALE GENOMIC DNA]</scope>
    <source>
        <strain evidence="15 16">DSM 12556</strain>
    </source>
</reference>
<evidence type="ECO:0000256" key="7">
    <source>
        <dbReference type="ARBA" id="ARBA00022741"/>
    </source>
</evidence>
<dbReference type="PRINTS" id="PR01041">
    <property type="entry name" value="TRNASYNTHMET"/>
</dbReference>
<name>H0UQH3_9BACT</name>
<keyword evidence="6 13" id="KW-0436">Ligase</keyword>
<dbReference type="GO" id="GO:0005737">
    <property type="term" value="C:cytoplasm"/>
    <property type="evidence" value="ECO:0007669"/>
    <property type="project" value="UniProtKB-SubCell"/>
</dbReference>
<dbReference type="Pfam" id="PF01588">
    <property type="entry name" value="tRNA_bind"/>
    <property type="match status" value="1"/>
</dbReference>
<dbReference type="InterPro" id="IPR041872">
    <property type="entry name" value="Anticodon_Met"/>
</dbReference>
<dbReference type="InterPro" id="IPR009080">
    <property type="entry name" value="tRNAsynth_Ia_anticodon-bd"/>
</dbReference>
<evidence type="ECO:0000259" key="14">
    <source>
        <dbReference type="PROSITE" id="PS50886"/>
    </source>
</evidence>
<keyword evidence="8 13" id="KW-0067">ATP-binding</keyword>
<dbReference type="GO" id="GO:0000049">
    <property type="term" value="F:tRNA binding"/>
    <property type="evidence" value="ECO:0007669"/>
    <property type="project" value="UniProtKB-UniRule"/>
</dbReference>
<dbReference type="PANTHER" id="PTHR43326:SF1">
    <property type="entry name" value="METHIONINE--TRNA LIGASE, MITOCHONDRIAL"/>
    <property type="match status" value="1"/>
</dbReference>
<dbReference type="HOGENOM" id="CLU_009710_9_4_0"/>
<sequence length="655" mass="74671">MSERNTFYITTPIYYVNDVPHIGHAYTTIAADVLARHHRMLGHRTFFLTGTDEHGQKIQQAASAKGLTAQQLADQTVENFRRLWKVLNITNDDFIRTTEERHERVVQHIFSKLLEKGDIYLGSYEGWYCVPCETYVPEAQMGEGNTCPDCGRPLQKMTEESYFFRMSKYEKPLLEYYESHPEAILPKSRYNEIVSFIKGGLKDQSISRTTLTWGVPVPGDPKHVVYVWFDALINYLSALGYPDENGLWKTFWPACHHLVGKDIIRFHSVVWPALLMALELEPPRMVFAHGWWTVDGDKMSKSKGNVVDPFEMADVYGVDPFRYFLLREVPFGLDGDFSERAMVQRINSDLANDLGNLLNRTLQMMKKYRDGLVPSAVSPTGLELSVRRMGEEVTVQVDDLLERFAFDEALKAIWSFIGRANKYIDETMPWKLGSEGKGEELDRVLRTLFEALKLASQLVYPFMPECASRIWSQLGLPGSVSDCRRPWSFDEMEPVKVEKGDVLFPRIDLAKWDETRGRLLAERVAAAQGGQGSEGDDMDYSDHEEEITIDLFKKVELRVAQVLAVEPVPKADKLYKLELDLGYEKRTIVSGIREFYQPDELVGKRIIVICNLKPSVIRGVKSNGMLLAAESPSTKNFTLGLLTVDRDVPLGSRIH</sequence>
<dbReference type="InterPro" id="IPR012340">
    <property type="entry name" value="NA-bd_OB-fold"/>
</dbReference>
<dbReference type="InterPro" id="IPR014758">
    <property type="entry name" value="Met-tRNA_synth"/>
</dbReference>
<evidence type="ECO:0000256" key="13">
    <source>
        <dbReference type="HAMAP-Rule" id="MF_01228"/>
    </source>
</evidence>
<dbReference type="AlphaFoldDB" id="H0UQH3"/>
<dbReference type="Proteomes" id="UP000005730">
    <property type="component" value="Chromosome"/>
</dbReference>
<dbReference type="Pfam" id="PF08264">
    <property type="entry name" value="Anticodon_1"/>
    <property type="match status" value="1"/>
</dbReference>
<dbReference type="GO" id="GO:0004825">
    <property type="term" value="F:methionine-tRNA ligase activity"/>
    <property type="evidence" value="ECO:0007669"/>
    <property type="project" value="UniProtKB-UniRule"/>
</dbReference>
<evidence type="ECO:0000256" key="3">
    <source>
        <dbReference type="ARBA" id="ARBA00011738"/>
    </source>
</evidence>
<dbReference type="Gene3D" id="2.40.50.140">
    <property type="entry name" value="Nucleic acid-binding proteins"/>
    <property type="match status" value="1"/>
</dbReference>
<evidence type="ECO:0000256" key="10">
    <source>
        <dbReference type="ARBA" id="ARBA00022917"/>
    </source>
</evidence>
<dbReference type="InterPro" id="IPR004495">
    <property type="entry name" value="Met-tRNA-synth_bsu_C"/>
</dbReference>
<feature type="binding site" evidence="13">
    <location>
        <position position="132"/>
    </location>
    <ligand>
        <name>Zn(2+)</name>
        <dbReference type="ChEBI" id="CHEBI:29105"/>
    </ligand>
</feature>
<dbReference type="CDD" id="cd02800">
    <property type="entry name" value="tRNA_bind_EcMetRS_like"/>
    <property type="match status" value="1"/>
</dbReference>
<evidence type="ECO:0000313" key="16">
    <source>
        <dbReference type="Proteomes" id="UP000005730"/>
    </source>
</evidence>
<dbReference type="InterPro" id="IPR033911">
    <property type="entry name" value="MetRS_core"/>
</dbReference>
<evidence type="ECO:0000256" key="11">
    <source>
        <dbReference type="ARBA" id="ARBA00023146"/>
    </source>
</evidence>
<proteinExistence type="inferred from homology"/>
<comment type="subunit">
    <text evidence="3 13">Homodimer.</text>
</comment>
<dbReference type="Gene3D" id="2.170.220.10">
    <property type="match status" value="1"/>
</dbReference>
<dbReference type="eggNOG" id="COG0143">
    <property type="taxonomic scope" value="Bacteria"/>
</dbReference>
<comment type="catalytic activity">
    <reaction evidence="12 13">
        <text>tRNA(Met) + L-methionine + ATP = L-methionyl-tRNA(Met) + AMP + diphosphate</text>
        <dbReference type="Rhea" id="RHEA:13481"/>
        <dbReference type="Rhea" id="RHEA-COMP:9667"/>
        <dbReference type="Rhea" id="RHEA-COMP:9698"/>
        <dbReference type="ChEBI" id="CHEBI:30616"/>
        <dbReference type="ChEBI" id="CHEBI:33019"/>
        <dbReference type="ChEBI" id="CHEBI:57844"/>
        <dbReference type="ChEBI" id="CHEBI:78442"/>
        <dbReference type="ChEBI" id="CHEBI:78530"/>
        <dbReference type="ChEBI" id="CHEBI:456215"/>
        <dbReference type="EC" id="6.1.1.10"/>
    </reaction>
</comment>
<keyword evidence="13" id="KW-0862">Zinc</keyword>
<dbReference type="GO" id="GO:0006431">
    <property type="term" value="P:methionyl-tRNA aminoacylation"/>
    <property type="evidence" value="ECO:0007669"/>
    <property type="project" value="UniProtKB-UniRule"/>
</dbReference>
<dbReference type="SUPFAM" id="SSF52374">
    <property type="entry name" value="Nucleotidylyl transferase"/>
    <property type="match status" value="1"/>
</dbReference>
<dbReference type="NCBIfam" id="TIGR00398">
    <property type="entry name" value="metG"/>
    <property type="match status" value="1"/>
</dbReference>